<gene>
    <name evidence="1" type="ORF">ANANG_G00200980</name>
</gene>
<sequence length="158" mass="15390">MSPGADLSIARTIEMVDTFDRPGSATATGVYAGAGTYAEEGFTNKAMQRIPKAGAYAGAGVGRAGAEFSVFEAEANGPNASAGAQASLSHGVSAMARAELASASATAGPVKVQAGLGVDTGVSAGPDGVEVQLLGTGVRLGPSPKLSVLGSSVECSVM</sequence>
<comment type="caution">
    <text evidence="1">The sequence shown here is derived from an EMBL/GenBank/DDBJ whole genome shotgun (WGS) entry which is preliminary data.</text>
</comment>
<evidence type="ECO:0000313" key="1">
    <source>
        <dbReference type="EMBL" id="KAG5839064.1"/>
    </source>
</evidence>
<keyword evidence="2" id="KW-1185">Reference proteome</keyword>
<proteinExistence type="predicted"/>
<reference evidence="1" key="1">
    <citation type="submission" date="2021-01" db="EMBL/GenBank/DDBJ databases">
        <title>A chromosome-scale assembly of European eel, Anguilla anguilla.</title>
        <authorList>
            <person name="Henkel C."/>
            <person name="Jong-Raadsen S.A."/>
            <person name="Dufour S."/>
            <person name="Weltzien F.-A."/>
            <person name="Palstra A.P."/>
            <person name="Pelster B."/>
            <person name="Spaink H.P."/>
            <person name="Van Den Thillart G.E."/>
            <person name="Jansen H."/>
            <person name="Zahm M."/>
            <person name="Klopp C."/>
            <person name="Cedric C."/>
            <person name="Louis A."/>
            <person name="Berthelot C."/>
            <person name="Parey E."/>
            <person name="Roest Crollius H."/>
            <person name="Montfort J."/>
            <person name="Robinson-Rechavi M."/>
            <person name="Bucao C."/>
            <person name="Bouchez O."/>
            <person name="Gislard M."/>
            <person name="Lluch J."/>
            <person name="Milhes M."/>
            <person name="Lampietro C."/>
            <person name="Lopez Roques C."/>
            <person name="Donnadieu C."/>
            <person name="Braasch I."/>
            <person name="Desvignes T."/>
            <person name="Postlethwait J."/>
            <person name="Bobe J."/>
            <person name="Guiguen Y."/>
            <person name="Dirks R."/>
        </authorList>
    </citation>
    <scope>NUCLEOTIDE SEQUENCE</scope>
    <source>
        <strain evidence="1">Tag_6206</strain>
        <tissue evidence="1">Liver</tissue>
    </source>
</reference>
<dbReference type="EMBL" id="JAFIRN010000011">
    <property type="protein sequence ID" value="KAG5839064.1"/>
    <property type="molecule type" value="Genomic_DNA"/>
</dbReference>
<organism evidence="1 2">
    <name type="scientific">Anguilla anguilla</name>
    <name type="common">European freshwater eel</name>
    <name type="synonym">Muraena anguilla</name>
    <dbReference type="NCBI Taxonomy" id="7936"/>
    <lineage>
        <taxon>Eukaryota</taxon>
        <taxon>Metazoa</taxon>
        <taxon>Chordata</taxon>
        <taxon>Craniata</taxon>
        <taxon>Vertebrata</taxon>
        <taxon>Euteleostomi</taxon>
        <taxon>Actinopterygii</taxon>
        <taxon>Neopterygii</taxon>
        <taxon>Teleostei</taxon>
        <taxon>Anguilliformes</taxon>
        <taxon>Anguillidae</taxon>
        <taxon>Anguilla</taxon>
    </lineage>
</organism>
<accession>A0A9D3M036</accession>
<protein>
    <submittedName>
        <fullName evidence="1">Uncharacterized protein</fullName>
    </submittedName>
</protein>
<dbReference type="Proteomes" id="UP001044222">
    <property type="component" value="Chromosome 11"/>
</dbReference>
<name>A0A9D3M036_ANGAN</name>
<evidence type="ECO:0000313" key="2">
    <source>
        <dbReference type="Proteomes" id="UP001044222"/>
    </source>
</evidence>
<dbReference type="AlphaFoldDB" id="A0A9D3M036"/>